<dbReference type="Proteomes" id="UP000186817">
    <property type="component" value="Unassembled WGS sequence"/>
</dbReference>
<dbReference type="OrthoDB" id="423728at2759"/>
<dbReference type="EMBL" id="LSRX01000263">
    <property type="protein sequence ID" value="OLQ02476.1"/>
    <property type="molecule type" value="Genomic_DNA"/>
</dbReference>
<gene>
    <name evidence="1" type="ORF">AK812_SmicGene14677</name>
</gene>
<evidence type="ECO:0000313" key="2">
    <source>
        <dbReference type="Proteomes" id="UP000186817"/>
    </source>
</evidence>
<protein>
    <submittedName>
        <fullName evidence="1">Uncharacterized protein</fullName>
    </submittedName>
</protein>
<organism evidence="1 2">
    <name type="scientific">Symbiodinium microadriaticum</name>
    <name type="common">Dinoflagellate</name>
    <name type="synonym">Zooxanthella microadriatica</name>
    <dbReference type="NCBI Taxonomy" id="2951"/>
    <lineage>
        <taxon>Eukaryota</taxon>
        <taxon>Sar</taxon>
        <taxon>Alveolata</taxon>
        <taxon>Dinophyceae</taxon>
        <taxon>Suessiales</taxon>
        <taxon>Symbiodiniaceae</taxon>
        <taxon>Symbiodinium</taxon>
    </lineage>
</organism>
<reference evidence="1 2" key="1">
    <citation type="submission" date="2016-02" db="EMBL/GenBank/DDBJ databases">
        <title>Genome analysis of coral dinoflagellate symbionts highlights evolutionary adaptations to a symbiotic lifestyle.</title>
        <authorList>
            <person name="Aranda M."/>
            <person name="Li Y."/>
            <person name="Liew Y.J."/>
            <person name="Baumgarten S."/>
            <person name="Simakov O."/>
            <person name="Wilson M."/>
            <person name="Piel J."/>
            <person name="Ashoor H."/>
            <person name="Bougouffa S."/>
            <person name="Bajic V.B."/>
            <person name="Ryu T."/>
            <person name="Ravasi T."/>
            <person name="Bayer T."/>
            <person name="Micklem G."/>
            <person name="Kim H."/>
            <person name="Bhak J."/>
            <person name="Lajeunesse T.C."/>
            <person name="Voolstra C.R."/>
        </authorList>
    </citation>
    <scope>NUCLEOTIDE SEQUENCE [LARGE SCALE GENOMIC DNA]</scope>
    <source>
        <strain evidence="1 2">CCMP2467</strain>
    </source>
</reference>
<comment type="caution">
    <text evidence="1">The sequence shown here is derived from an EMBL/GenBank/DDBJ whole genome shotgun (WGS) entry which is preliminary data.</text>
</comment>
<sequence>MSSPLKQRSKAQRIDGDVDSPLTPLTVEGTIISVRKHNGLDPPDLAGCNVKLKVVKRGDRGTKDAVQALPCIPDHVTPPSYQASREIQEAFEAPSVPIVSLTKDEDGDLQQGQQEDTDLAECMNDIEKGFHKPPSIVHTDSMSVDEDVERLDLRTPTNPDWANAMIRVLENLNEHQKFKKTALRARRRYRSHWWLAFRLAFWMLVIGGPVILYPVAEFFNSWGTRSSKYMASYNMAMQNFCFLLGPSLGASVRYSVEGVIGTGLALGNVLLINRAFGTYLNGGAYATREEVVDVAMGNTIYASDWLPLCNLGNGERFVETNSTAEFLRECLFNVHWTAVTEGSVRSLIILVDLALFTGIFLYIGFGTCVRVYALIYVLYWAMAFVNPNSPAFSNDPSDPWTQSIMTCVGAFIAIVSQILPCPNEALVKATELTAELAETVAAVIEGLPFATKDEVSLAIESSIDGTRLWLSDIEGHLSHAWFEDFGILVSRSRRRRKLEAYTELLAALLQHASMANRLSRKLSPSSGTRLEDVLPSIQDICCAAAKAIPNPRNPVDKAAIEDFEEAMQALETEFPKAAAKNEMTGESLSFALALCTIASGTISRLKVLETMSFRTSWNPLRFLSELCVRIELPQTRNYPSHRRFVLRSTLAMVLAFLFGWVGLERMLNAYTSGAAATVATVVSTTTGAGFSLGLITRRLNAVVVGTVLGHSLGQVLAVQSEFHASLFALWLWLFAFVLTFQILHSKANAGVALPVLAIGVYALVPPSGVFREYNSSIDVGAELSLATSVKAAVLGGAIMLLLDLVLFSSARSLSQYQLQHTLKKSMGLLSRVMGLNSGKKDKAEPSNVDGSSNEEALVLRHLDDLKRLLPSAAEEPAPKGIEFPFELFSTLESSFRTIVSELGTLEWIFAMIAESSETASSLLSDRKDFESLLLEMENFFTSELTSIQVMLKDLYSRKLQSASSNTSGDAADLRQEILERGSDALRSAASPHGNVAHHASTRRLSGLLAAVGSRKQIFLNLVDKMRSAASTSRGSTPLSDMLSQVELLLSALHTCSSAVSTIQTVLAQYG</sequence>
<accession>A0A1Q9E4Y5</accession>
<keyword evidence="2" id="KW-1185">Reference proteome</keyword>
<evidence type="ECO:0000313" key="1">
    <source>
        <dbReference type="EMBL" id="OLQ02476.1"/>
    </source>
</evidence>
<dbReference type="AlphaFoldDB" id="A0A1Q9E4Y5"/>
<name>A0A1Q9E4Y5_SYMMI</name>
<proteinExistence type="predicted"/>